<evidence type="ECO:0000313" key="1">
    <source>
        <dbReference type="EMBL" id="KAL3609686.1"/>
    </source>
</evidence>
<keyword evidence="2" id="KW-1185">Reference proteome</keyword>
<name>A0ACC4CWR2_POPAL</name>
<dbReference type="Proteomes" id="UP000309997">
    <property type="component" value="Unassembled WGS sequence"/>
</dbReference>
<organism evidence="1 2">
    <name type="scientific">Populus alba</name>
    <name type="common">White poplar</name>
    <dbReference type="NCBI Taxonomy" id="43335"/>
    <lineage>
        <taxon>Eukaryota</taxon>
        <taxon>Viridiplantae</taxon>
        <taxon>Streptophyta</taxon>
        <taxon>Embryophyta</taxon>
        <taxon>Tracheophyta</taxon>
        <taxon>Spermatophyta</taxon>
        <taxon>Magnoliopsida</taxon>
        <taxon>eudicotyledons</taxon>
        <taxon>Gunneridae</taxon>
        <taxon>Pentapetalae</taxon>
        <taxon>rosids</taxon>
        <taxon>fabids</taxon>
        <taxon>Malpighiales</taxon>
        <taxon>Salicaceae</taxon>
        <taxon>Saliceae</taxon>
        <taxon>Populus</taxon>
    </lineage>
</organism>
<proteinExistence type="predicted"/>
<gene>
    <name evidence="1" type="ORF">D5086_000706</name>
</gene>
<dbReference type="EMBL" id="RCHU02000001">
    <property type="protein sequence ID" value="KAL3609686.1"/>
    <property type="molecule type" value="Genomic_DNA"/>
</dbReference>
<accession>A0ACC4CWR2</accession>
<reference evidence="1 2" key="1">
    <citation type="journal article" date="2024" name="Plant Biotechnol. J.">
        <title>Genome and CRISPR/Cas9 system of a widespread forest tree (Populus alba) in the world.</title>
        <authorList>
            <person name="Liu Y.J."/>
            <person name="Jiang P.F."/>
            <person name="Han X.M."/>
            <person name="Li X.Y."/>
            <person name="Wang H.M."/>
            <person name="Wang Y.J."/>
            <person name="Wang X.X."/>
            <person name="Zeng Q.Y."/>
        </authorList>
    </citation>
    <scope>NUCLEOTIDE SEQUENCE [LARGE SCALE GENOMIC DNA]</scope>
    <source>
        <strain evidence="2">cv. PAL-ZL1</strain>
    </source>
</reference>
<protein>
    <submittedName>
        <fullName evidence="1">Uncharacterized protein</fullName>
    </submittedName>
</protein>
<evidence type="ECO:0000313" key="2">
    <source>
        <dbReference type="Proteomes" id="UP000309997"/>
    </source>
</evidence>
<sequence length="115" mass="12840">MLALCSFTRIKKVVSVEKKKWTMLGGEVVGEGEFESGGRLLLIVVGTAAGRVAGLECWIRKEMLLVQEAHYSCFNGGMRVRRELLLLLLLAQGAEKMTLDTAKEDFSLLLKVQRR</sequence>
<comment type="caution">
    <text evidence="1">The sequence shown here is derived from an EMBL/GenBank/DDBJ whole genome shotgun (WGS) entry which is preliminary data.</text>
</comment>